<dbReference type="EC" id="5.4.99.-" evidence="8"/>
<name>A0AAE6FTJ3_9PROT</name>
<dbReference type="GO" id="GO:0160139">
    <property type="term" value="F:23S rRNA pseudouridine(2605) synthase activity"/>
    <property type="evidence" value="ECO:0007669"/>
    <property type="project" value="UniProtKB-EC"/>
</dbReference>
<dbReference type="InterPro" id="IPR002942">
    <property type="entry name" value="S4_RNA-bd"/>
</dbReference>
<evidence type="ECO:0000256" key="7">
    <source>
        <dbReference type="PROSITE-ProRule" id="PRU00182"/>
    </source>
</evidence>
<dbReference type="InterPro" id="IPR006145">
    <property type="entry name" value="PsdUridine_synth_RsuA/RluA"/>
</dbReference>
<keyword evidence="4 8" id="KW-0413">Isomerase</keyword>
<dbReference type="PANTHER" id="PTHR47683">
    <property type="entry name" value="PSEUDOURIDINE SYNTHASE FAMILY PROTEIN-RELATED"/>
    <property type="match status" value="1"/>
</dbReference>
<proteinExistence type="inferred from homology"/>
<dbReference type="InterPro" id="IPR018496">
    <property type="entry name" value="PsdUridine_synth_RsuA/RluB_CS"/>
</dbReference>
<dbReference type="InterPro" id="IPR036986">
    <property type="entry name" value="S4_RNA-bd_sf"/>
</dbReference>
<evidence type="ECO:0000256" key="1">
    <source>
        <dbReference type="ARBA" id="ARBA00008348"/>
    </source>
</evidence>
<dbReference type="InterPro" id="IPR000748">
    <property type="entry name" value="PsdUridine_synth_RsuA/RluB/E/F"/>
</dbReference>
<dbReference type="FunFam" id="3.30.70.580:FF:000009">
    <property type="entry name" value="Pseudouridine synthase"/>
    <property type="match status" value="1"/>
</dbReference>
<gene>
    <name evidence="11" type="ORF">FIT61_04730</name>
</gene>
<dbReference type="NCBIfam" id="TIGR00093">
    <property type="entry name" value="pseudouridine synthase"/>
    <property type="match status" value="1"/>
</dbReference>
<organism evidence="11 12">
    <name type="scientific">Candidatus Methylopumilus rimovensis</name>
    <dbReference type="NCBI Taxonomy" id="2588535"/>
    <lineage>
        <taxon>Bacteria</taxon>
        <taxon>Pseudomonadati</taxon>
        <taxon>Pseudomonadota</taxon>
        <taxon>Betaproteobacteria</taxon>
        <taxon>Nitrosomonadales</taxon>
        <taxon>Methylophilaceae</taxon>
        <taxon>Candidatus Methylopumilus</taxon>
    </lineage>
</organism>
<evidence type="ECO:0000256" key="9">
    <source>
        <dbReference type="SAM" id="MobiDB-lite"/>
    </source>
</evidence>
<dbReference type="CDD" id="cd00165">
    <property type="entry name" value="S4"/>
    <property type="match status" value="1"/>
</dbReference>
<dbReference type="PANTHER" id="PTHR47683:SF3">
    <property type="entry name" value="RIBOSOMAL LARGE SUBUNIT PSEUDOURIDINE SYNTHASE B"/>
    <property type="match status" value="1"/>
</dbReference>
<dbReference type="SUPFAM" id="SSF55120">
    <property type="entry name" value="Pseudouridine synthase"/>
    <property type="match status" value="1"/>
</dbReference>
<dbReference type="EMBL" id="CP040986">
    <property type="protein sequence ID" value="QDD13734.1"/>
    <property type="molecule type" value="Genomic_DNA"/>
</dbReference>
<feature type="compositionally biased region" description="Basic and acidic residues" evidence="9">
    <location>
        <begin position="1"/>
        <end position="13"/>
    </location>
</feature>
<dbReference type="Pfam" id="PF01479">
    <property type="entry name" value="S4"/>
    <property type="match status" value="1"/>
</dbReference>
<evidence type="ECO:0000256" key="6">
    <source>
        <dbReference type="ARBA" id="ARBA00037383"/>
    </source>
</evidence>
<sequence>MRSQDQDSSKDSKQISPTKTQRLHKLLAQSGIGSRREMEKYIEAGRVHVNDSAATLGQLIHEHDIIKIDGKTTHLFFDLKFPKILIYHKPEGEIVSVSDPQKRTTVFSKLPRIKNEKWISIGRLDINTSGLLMFTTSGDLANRLMHPKFEIEREYAVRIFGELTEEQISKLKSGVKLDDGLAKFDEIRYQGGEGANRWYQVILMEGRNREVRRLFEHFNLPVSRLIRTRFGPVSLPSRVKRGMMLELEVKEVEKILKWLDMPFSMVSRNESLNKVKARKKHAHPSPYAPKVKLDRKAMLDKKIGRKPVKRRIRSDSDIKKI</sequence>
<dbReference type="SUPFAM" id="SSF55174">
    <property type="entry name" value="Alpha-L RNA-binding motif"/>
    <property type="match status" value="1"/>
</dbReference>
<dbReference type="Gene3D" id="3.30.2350.10">
    <property type="entry name" value="Pseudouridine synthase"/>
    <property type="match status" value="1"/>
</dbReference>
<evidence type="ECO:0000256" key="2">
    <source>
        <dbReference type="ARBA" id="ARBA00022552"/>
    </source>
</evidence>
<dbReference type="InterPro" id="IPR020103">
    <property type="entry name" value="PsdUridine_synth_cat_dom_sf"/>
</dbReference>
<keyword evidence="12" id="KW-1185">Reference proteome</keyword>
<feature type="region of interest" description="Disordered" evidence="9">
    <location>
        <begin position="302"/>
        <end position="321"/>
    </location>
</feature>
<dbReference type="GO" id="GO:0000455">
    <property type="term" value="P:enzyme-directed rRNA pseudouridine synthesis"/>
    <property type="evidence" value="ECO:0007669"/>
    <property type="project" value="UniProtKB-ARBA"/>
</dbReference>
<evidence type="ECO:0000256" key="5">
    <source>
        <dbReference type="ARBA" id="ARBA00036944"/>
    </source>
</evidence>
<dbReference type="InterPro" id="IPR050343">
    <property type="entry name" value="RsuA_PseudoU_synthase"/>
</dbReference>
<dbReference type="CDD" id="cd02556">
    <property type="entry name" value="PseudoU_synth_RluB"/>
    <property type="match status" value="1"/>
</dbReference>
<dbReference type="GO" id="GO:0003723">
    <property type="term" value="F:RNA binding"/>
    <property type="evidence" value="ECO:0007669"/>
    <property type="project" value="UniProtKB-KW"/>
</dbReference>
<comment type="function">
    <text evidence="6">Responsible for synthesis of pseudouridine from uracil-2605 in 23S ribosomal RNA.</text>
</comment>
<feature type="domain" description="RNA-binding S4" evidence="10">
    <location>
        <begin position="21"/>
        <end position="83"/>
    </location>
</feature>
<feature type="compositionally biased region" description="Basic residues" evidence="9">
    <location>
        <begin position="303"/>
        <end position="312"/>
    </location>
</feature>
<dbReference type="Gene3D" id="3.10.290.10">
    <property type="entry name" value="RNA-binding S4 domain"/>
    <property type="match status" value="1"/>
</dbReference>
<dbReference type="PROSITE" id="PS50889">
    <property type="entry name" value="S4"/>
    <property type="match status" value="1"/>
</dbReference>
<reference evidence="11 12" key="1">
    <citation type="journal article" date="2019" name="ISME J.">
        <title>Evolution in action: habitat transition from sediment to the pelagial leads to genome streamlining in Methylophilaceae.</title>
        <authorList>
            <person name="Salcher M."/>
            <person name="Schaefle D."/>
            <person name="Kaspar M."/>
            <person name="Neuenschwander S.M."/>
            <person name="Ghai R."/>
        </authorList>
    </citation>
    <scope>NUCLEOTIDE SEQUENCE [LARGE SCALE GENOMIC DNA]</scope>
    <source>
        <strain evidence="11 12">MMS-RI-1</strain>
    </source>
</reference>
<evidence type="ECO:0000259" key="10">
    <source>
        <dbReference type="SMART" id="SM00363"/>
    </source>
</evidence>
<protein>
    <recommendedName>
        <fullName evidence="8">Pseudouridine synthase</fullName>
        <ecNumber evidence="8">5.4.99.-</ecNumber>
    </recommendedName>
</protein>
<dbReference type="RefSeq" id="WP_139883557.1">
    <property type="nucleotide sequence ID" value="NZ_CP040986.1"/>
</dbReference>
<dbReference type="GO" id="GO:0005829">
    <property type="term" value="C:cytosol"/>
    <property type="evidence" value="ECO:0007669"/>
    <property type="project" value="UniProtKB-ARBA"/>
</dbReference>
<evidence type="ECO:0000313" key="12">
    <source>
        <dbReference type="Proteomes" id="UP000312102"/>
    </source>
</evidence>
<evidence type="ECO:0000256" key="4">
    <source>
        <dbReference type="ARBA" id="ARBA00023235"/>
    </source>
</evidence>
<evidence type="ECO:0000256" key="3">
    <source>
        <dbReference type="ARBA" id="ARBA00022884"/>
    </source>
</evidence>
<dbReference type="FunFam" id="3.30.70.1560:FF:000001">
    <property type="entry name" value="Pseudouridine synthase"/>
    <property type="match status" value="1"/>
</dbReference>
<keyword evidence="3 7" id="KW-0694">RNA-binding</keyword>
<dbReference type="Proteomes" id="UP000312102">
    <property type="component" value="Chromosome"/>
</dbReference>
<dbReference type="Pfam" id="PF00849">
    <property type="entry name" value="PseudoU_synth_2"/>
    <property type="match status" value="1"/>
</dbReference>
<dbReference type="SMART" id="SM00363">
    <property type="entry name" value="S4"/>
    <property type="match status" value="1"/>
</dbReference>
<comment type="similarity">
    <text evidence="1 8">Belongs to the pseudouridine synthase RsuA family.</text>
</comment>
<feature type="region of interest" description="Disordered" evidence="9">
    <location>
        <begin position="1"/>
        <end position="20"/>
    </location>
</feature>
<evidence type="ECO:0000256" key="8">
    <source>
        <dbReference type="RuleBase" id="RU003887"/>
    </source>
</evidence>
<dbReference type="FunFam" id="3.10.290.10:FF:000003">
    <property type="entry name" value="Pseudouridine synthase"/>
    <property type="match status" value="1"/>
</dbReference>
<dbReference type="AlphaFoldDB" id="A0AAE6FTJ3"/>
<accession>A0AAE6FTJ3</accession>
<comment type="catalytic activity">
    <reaction evidence="5">
        <text>uridine(2605) in 23S rRNA = pseudouridine(2605) in 23S rRNA</text>
        <dbReference type="Rhea" id="RHEA:42520"/>
        <dbReference type="Rhea" id="RHEA-COMP:10095"/>
        <dbReference type="Rhea" id="RHEA-COMP:10096"/>
        <dbReference type="ChEBI" id="CHEBI:65314"/>
        <dbReference type="ChEBI" id="CHEBI:65315"/>
        <dbReference type="EC" id="5.4.99.22"/>
    </reaction>
</comment>
<dbReference type="PROSITE" id="PS01149">
    <property type="entry name" value="PSI_RSU"/>
    <property type="match status" value="1"/>
</dbReference>
<keyword evidence="2" id="KW-0698">rRNA processing</keyword>
<dbReference type="KEGG" id="mrk:FIT61_04730"/>
<evidence type="ECO:0000313" key="11">
    <source>
        <dbReference type="EMBL" id="QDD13734.1"/>
    </source>
</evidence>